<evidence type="ECO:0000256" key="4">
    <source>
        <dbReference type="ARBA" id="ARBA00022679"/>
    </source>
</evidence>
<dbReference type="UniPathway" id="UPA00989"/>
<proteinExistence type="inferred from homology"/>
<feature type="binding site" evidence="7">
    <location>
        <position position="178"/>
    </location>
    <ligand>
        <name>substrate</name>
    </ligand>
</feature>
<comment type="similarity">
    <text evidence="7">Belongs to the class I-like SAM-binding methyltransferase superfamily. TrmB family.</text>
</comment>
<keyword evidence="4 7" id="KW-0808">Transferase</keyword>
<evidence type="ECO:0000256" key="1">
    <source>
        <dbReference type="ARBA" id="ARBA00000142"/>
    </source>
</evidence>
<keyword evidence="3 7" id="KW-0489">Methyltransferase</keyword>
<dbReference type="GO" id="GO:0043527">
    <property type="term" value="C:tRNA methyltransferase complex"/>
    <property type="evidence" value="ECO:0007669"/>
    <property type="project" value="TreeGrafter"/>
</dbReference>
<feature type="binding site" evidence="7">
    <location>
        <position position="174"/>
    </location>
    <ligand>
        <name>S-adenosyl-L-methionine</name>
        <dbReference type="ChEBI" id="CHEBI:59789"/>
    </ligand>
</feature>
<dbReference type="PANTHER" id="PTHR23417:SF14">
    <property type="entry name" value="PENTACOTRIPEPTIDE-REPEAT REGION OF PRORP DOMAIN-CONTAINING PROTEIN"/>
    <property type="match status" value="1"/>
</dbReference>
<dbReference type="PANTHER" id="PTHR23417">
    <property type="entry name" value="3-DEOXY-D-MANNO-OCTULOSONIC-ACID TRANSFERASE/TRNA GUANINE-N 7 - -METHYLTRANSFERASE"/>
    <property type="match status" value="1"/>
</dbReference>
<reference evidence="8" key="1">
    <citation type="submission" date="2019-09" db="EMBL/GenBank/DDBJ databases">
        <title>Characterisation of the sponge microbiome using genome-centric metagenomics.</title>
        <authorList>
            <person name="Engelberts J.P."/>
            <person name="Robbins S.J."/>
            <person name="De Goeij J.M."/>
            <person name="Aranda M."/>
            <person name="Bell S.C."/>
            <person name="Webster N.S."/>
        </authorList>
    </citation>
    <scope>NUCLEOTIDE SEQUENCE</scope>
    <source>
        <strain evidence="8">SB0664_bin_27</strain>
    </source>
</reference>
<accession>A0A6B0YY96</accession>
<dbReference type="SUPFAM" id="SSF53335">
    <property type="entry name" value="S-adenosyl-L-methionine-dependent methyltransferases"/>
    <property type="match status" value="1"/>
</dbReference>
<dbReference type="InterPro" id="IPR003358">
    <property type="entry name" value="tRNA_(Gua-N-7)_MeTrfase_Trmb"/>
</dbReference>
<keyword evidence="5 7" id="KW-0949">S-adenosyl-L-methionine</keyword>
<evidence type="ECO:0000256" key="2">
    <source>
        <dbReference type="ARBA" id="ARBA00003015"/>
    </source>
</evidence>
<organism evidence="8">
    <name type="scientific">Caldilineaceae bacterium SB0664_bin_27</name>
    <dbReference type="NCBI Taxonomy" id="2605260"/>
    <lineage>
        <taxon>Bacteria</taxon>
        <taxon>Bacillati</taxon>
        <taxon>Chloroflexota</taxon>
        <taxon>Caldilineae</taxon>
        <taxon>Caldilineales</taxon>
        <taxon>Caldilineaceae</taxon>
    </lineage>
</organism>
<dbReference type="NCBIfam" id="TIGR00091">
    <property type="entry name" value="tRNA (guanosine(46)-N7)-methyltransferase TrmB"/>
    <property type="match status" value="1"/>
</dbReference>
<feature type="binding site" evidence="7">
    <location>
        <position position="210"/>
    </location>
    <ligand>
        <name>substrate</name>
    </ligand>
</feature>
<comment type="caution">
    <text evidence="7">Lacks conserved residue(s) required for the propagation of feature annotation.</text>
</comment>
<feature type="binding site" evidence="7">
    <location>
        <position position="151"/>
    </location>
    <ligand>
        <name>S-adenosyl-L-methionine</name>
        <dbReference type="ChEBI" id="CHEBI:59789"/>
    </ligand>
</feature>
<evidence type="ECO:0000256" key="7">
    <source>
        <dbReference type="HAMAP-Rule" id="MF_01057"/>
    </source>
</evidence>
<comment type="function">
    <text evidence="2 7">Catalyzes the formation of N(7)-methylguanine at position 46 (m7G46) in tRNA.</text>
</comment>
<comment type="caution">
    <text evidence="8">The sequence shown here is derived from an EMBL/GenBank/DDBJ whole genome shotgun (WGS) entry which is preliminary data.</text>
</comment>
<dbReference type="Pfam" id="PF02390">
    <property type="entry name" value="Methyltransf_4"/>
    <property type="match status" value="1"/>
</dbReference>
<evidence type="ECO:0000256" key="3">
    <source>
        <dbReference type="ARBA" id="ARBA00022603"/>
    </source>
</evidence>
<evidence type="ECO:0000256" key="6">
    <source>
        <dbReference type="ARBA" id="ARBA00022694"/>
    </source>
</evidence>
<name>A0A6B0YY96_9CHLR</name>
<feature type="binding site" evidence="7">
    <location>
        <position position="124"/>
    </location>
    <ligand>
        <name>S-adenosyl-L-methionine</name>
        <dbReference type="ChEBI" id="CHEBI:59789"/>
    </ligand>
</feature>
<sequence length="269" mass="31229">MTEENSTPLDYSPTSFSQGRMDFAWEELTPAQRARHYADWHAGKGLIGGDPRQRPNSDLLPSWAMGRPFVRALALDDCRAANGKRFRDQTAGPCPLEIEIGFGRGDFLLDRAARWPERWFVGFEVKTRAVRLALRRLENQQLENLWLSDDDARVGLQQAIPDRRVDAVHVLFPDPWWKAQHKVKRLFSPPFVDLLAAKIRPGGYLHLKTDVEQYGGLVRHLLSHHPAFRDHRSELADRVGPYRPTHRENWCRENGMPVWTYHFLRRHEA</sequence>
<dbReference type="InterPro" id="IPR055361">
    <property type="entry name" value="tRNA_methyltr_TrmB_bact"/>
</dbReference>
<protein>
    <recommendedName>
        <fullName evidence="7">tRNA (guanine-N(7)-)-methyltransferase</fullName>
        <ecNumber evidence="7">2.1.1.33</ecNumber>
    </recommendedName>
    <alternativeName>
        <fullName evidence="7">tRNA (guanine(46)-N(7))-methyltransferase</fullName>
    </alternativeName>
    <alternativeName>
        <fullName evidence="7">tRNA(m7G46)-methyltransferase</fullName>
    </alternativeName>
</protein>
<dbReference type="PROSITE" id="PS51625">
    <property type="entry name" value="SAM_MT_TRMB"/>
    <property type="match status" value="1"/>
</dbReference>
<dbReference type="EC" id="2.1.1.33" evidence="7"/>
<feature type="binding site" evidence="7">
    <location>
        <position position="99"/>
    </location>
    <ligand>
        <name>S-adenosyl-L-methionine</name>
        <dbReference type="ChEBI" id="CHEBI:59789"/>
    </ligand>
</feature>
<dbReference type="AlphaFoldDB" id="A0A6B0YY96"/>
<dbReference type="InterPro" id="IPR029063">
    <property type="entry name" value="SAM-dependent_MTases_sf"/>
</dbReference>
<dbReference type="EMBL" id="VXRG01000137">
    <property type="protein sequence ID" value="MXY95165.1"/>
    <property type="molecule type" value="Genomic_DNA"/>
</dbReference>
<dbReference type="HAMAP" id="MF_01057">
    <property type="entry name" value="tRNA_methyltr_TrmB"/>
    <property type="match status" value="1"/>
</dbReference>
<evidence type="ECO:0000256" key="5">
    <source>
        <dbReference type="ARBA" id="ARBA00022691"/>
    </source>
</evidence>
<gene>
    <name evidence="7 8" type="primary">trmB</name>
    <name evidence="8" type="ORF">F4Y42_17120</name>
</gene>
<keyword evidence="6 7" id="KW-0819">tRNA processing</keyword>
<evidence type="ECO:0000313" key="8">
    <source>
        <dbReference type="EMBL" id="MXY95165.1"/>
    </source>
</evidence>
<comment type="pathway">
    <text evidence="7">tRNA modification; N(7)-methylguanine-tRNA biosynthesis.</text>
</comment>
<comment type="catalytic activity">
    <reaction evidence="1 7">
        <text>guanosine(46) in tRNA + S-adenosyl-L-methionine = N(7)-methylguanosine(46) in tRNA + S-adenosyl-L-homocysteine</text>
        <dbReference type="Rhea" id="RHEA:42708"/>
        <dbReference type="Rhea" id="RHEA-COMP:10188"/>
        <dbReference type="Rhea" id="RHEA-COMP:10189"/>
        <dbReference type="ChEBI" id="CHEBI:57856"/>
        <dbReference type="ChEBI" id="CHEBI:59789"/>
        <dbReference type="ChEBI" id="CHEBI:74269"/>
        <dbReference type="ChEBI" id="CHEBI:74480"/>
        <dbReference type="EC" id="2.1.1.33"/>
    </reaction>
</comment>
<dbReference type="GO" id="GO:0008176">
    <property type="term" value="F:tRNA (guanine(46)-N7)-methyltransferase activity"/>
    <property type="evidence" value="ECO:0007669"/>
    <property type="project" value="UniProtKB-UniRule"/>
</dbReference>
<dbReference type="Gene3D" id="3.40.50.150">
    <property type="entry name" value="Vaccinia Virus protein VP39"/>
    <property type="match status" value="1"/>
</dbReference>